<name>A0A670YYU6_PSETE</name>
<protein>
    <recommendedName>
        <fullName evidence="1">PPIase cyclophilin-type domain-containing protein</fullName>
    </recommendedName>
</protein>
<dbReference type="Pfam" id="PF00160">
    <property type="entry name" value="Pro_isomerase"/>
    <property type="match status" value="1"/>
</dbReference>
<evidence type="ECO:0000313" key="2">
    <source>
        <dbReference type="Ensembl" id="ENSPTXP00000013881.1"/>
    </source>
</evidence>
<accession>A0A670YYU6</accession>
<dbReference type="AlphaFoldDB" id="A0A670YYU6"/>
<keyword evidence="3" id="KW-1185">Reference proteome</keyword>
<dbReference type="GeneTree" id="ENSGT00940000158548"/>
<feature type="domain" description="PPIase cyclophilin-type" evidence="1">
    <location>
        <begin position="10"/>
        <end position="57"/>
    </location>
</feature>
<dbReference type="PROSITE" id="PS50072">
    <property type="entry name" value="CSA_PPIASE_2"/>
    <property type="match status" value="1"/>
</dbReference>
<reference evidence="2" key="1">
    <citation type="submission" date="2025-08" db="UniProtKB">
        <authorList>
            <consortium name="Ensembl"/>
        </authorList>
    </citation>
    <scope>IDENTIFICATION</scope>
</reference>
<dbReference type="PANTHER" id="PTHR11071:SF257">
    <property type="entry name" value="NK-TUMOR RECOGNITION PROTEIN"/>
    <property type="match status" value="1"/>
</dbReference>
<dbReference type="GO" id="GO:0003755">
    <property type="term" value="F:peptidyl-prolyl cis-trans isomerase activity"/>
    <property type="evidence" value="ECO:0007669"/>
    <property type="project" value="InterPro"/>
</dbReference>
<dbReference type="PANTHER" id="PTHR11071">
    <property type="entry name" value="PEPTIDYL-PROLYL CIS-TRANS ISOMERASE"/>
    <property type="match status" value="1"/>
</dbReference>
<evidence type="ECO:0000313" key="3">
    <source>
        <dbReference type="Proteomes" id="UP000472273"/>
    </source>
</evidence>
<dbReference type="GO" id="GO:0005739">
    <property type="term" value="C:mitochondrion"/>
    <property type="evidence" value="ECO:0007669"/>
    <property type="project" value="TreeGrafter"/>
</dbReference>
<reference evidence="2" key="2">
    <citation type="submission" date="2025-09" db="UniProtKB">
        <authorList>
            <consortium name="Ensembl"/>
        </authorList>
    </citation>
    <scope>IDENTIFICATION</scope>
</reference>
<dbReference type="Gene3D" id="2.40.100.10">
    <property type="entry name" value="Cyclophilin-like"/>
    <property type="match status" value="1"/>
</dbReference>
<dbReference type="Ensembl" id="ENSPTXT00000014320.1">
    <property type="protein sequence ID" value="ENSPTXP00000013881.1"/>
    <property type="gene ID" value="ENSPTXG00000009668.1"/>
</dbReference>
<proteinExistence type="predicted"/>
<dbReference type="GO" id="GO:0016018">
    <property type="term" value="F:cyclosporin A binding"/>
    <property type="evidence" value="ECO:0007669"/>
    <property type="project" value="TreeGrafter"/>
</dbReference>
<dbReference type="Proteomes" id="UP000472273">
    <property type="component" value="Unplaced"/>
</dbReference>
<sequence length="57" mass="6614">MGAQDRPQCFFDIEINREPVGRIIFQLFSDVCPRTCKNFLCLCTGTGFFQPNPREKQ</sequence>
<dbReference type="SUPFAM" id="SSF50891">
    <property type="entry name" value="Cyclophilin-like"/>
    <property type="match status" value="1"/>
</dbReference>
<dbReference type="InterPro" id="IPR002130">
    <property type="entry name" value="Cyclophilin-type_PPIase_dom"/>
</dbReference>
<dbReference type="InterPro" id="IPR029000">
    <property type="entry name" value="Cyclophilin-like_dom_sf"/>
</dbReference>
<dbReference type="GO" id="GO:0006457">
    <property type="term" value="P:protein folding"/>
    <property type="evidence" value="ECO:0007669"/>
    <property type="project" value="TreeGrafter"/>
</dbReference>
<organism evidence="2 3">
    <name type="scientific">Pseudonaja textilis</name>
    <name type="common">Eastern brown snake</name>
    <dbReference type="NCBI Taxonomy" id="8673"/>
    <lineage>
        <taxon>Eukaryota</taxon>
        <taxon>Metazoa</taxon>
        <taxon>Chordata</taxon>
        <taxon>Craniata</taxon>
        <taxon>Vertebrata</taxon>
        <taxon>Euteleostomi</taxon>
        <taxon>Lepidosauria</taxon>
        <taxon>Squamata</taxon>
        <taxon>Bifurcata</taxon>
        <taxon>Unidentata</taxon>
        <taxon>Episquamata</taxon>
        <taxon>Toxicofera</taxon>
        <taxon>Serpentes</taxon>
        <taxon>Colubroidea</taxon>
        <taxon>Elapidae</taxon>
        <taxon>Hydrophiinae</taxon>
        <taxon>Pseudonaja</taxon>
    </lineage>
</organism>
<evidence type="ECO:0000259" key="1">
    <source>
        <dbReference type="PROSITE" id="PS50072"/>
    </source>
</evidence>